<organism evidence="3 4">
    <name type="scientific">Microthlaspi erraticum</name>
    <dbReference type="NCBI Taxonomy" id="1685480"/>
    <lineage>
        <taxon>Eukaryota</taxon>
        <taxon>Viridiplantae</taxon>
        <taxon>Streptophyta</taxon>
        <taxon>Embryophyta</taxon>
        <taxon>Tracheophyta</taxon>
        <taxon>Spermatophyta</taxon>
        <taxon>Magnoliopsida</taxon>
        <taxon>eudicotyledons</taxon>
        <taxon>Gunneridae</taxon>
        <taxon>Pentapetalae</taxon>
        <taxon>rosids</taxon>
        <taxon>malvids</taxon>
        <taxon>Brassicales</taxon>
        <taxon>Brassicaceae</taxon>
        <taxon>Coluteocarpeae</taxon>
        <taxon>Microthlaspi</taxon>
    </lineage>
</organism>
<feature type="region of interest" description="Disordered" evidence="1">
    <location>
        <begin position="1"/>
        <end position="25"/>
    </location>
</feature>
<dbReference type="OrthoDB" id="1750933at2759"/>
<protein>
    <recommendedName>
        <fullName evidence="2">Arabidopsis retrotransposon Orf1 C-terminal domain-containing protein</fullName>
    </recommendedName>
</protein>
<keyword evidence="4" id="KW-1185">Reference proteome</keyword>
<sequence>MDGSEHESNENGPMEEAEPQEEEDELPMFQEHYNALLSMEFLETKYPHDKTMKALGIFNDVELVLKNMHLRRFFSHRMESYKELTCEFLASLRYHLYDEEDRTDLDQGLGWITFLALGVKRMGIQSVWATIAEGEFCSSRSKAAQIRRPVLRYVHKALANTFFARKATGTINEGELKLLDMGIKPIISHTSDGKRIKGDRSNTGNLMPFLDHLLTYKTTAYNTRYQQGRKLSVGVHTPHGWPFQSSCPTQAHHSCRGTTLTSDPHFTLVGHEDDLREEEPELDRVEDRAEDRAQVDEVLGEPDCYYFEEYEAPRMNPSVVAAHKRIGLLQKFNKWQGKAQRKCKSPWKMVSKIKSLEKKVWFFIKKKKTPMASTFPRSRSLLTTPRRLPAQEPHRASSFEPREEGRQHAEEEEEFQARRSNSTSGLDRVQTEETQLDRADGRVDLEEPVFENPGFEYDPAPYQDYPQSMEPIRPVRASQAPPRPREPHTLQGRRRRESRKLDRAAWIWSMECS</sequence>
<evidence type="ECO:0000313" key="3">
    <source>
        <dbReference type="EMBL" id="CAA7047665.1"/>
    </source>
</evidence>
<reference evidence="3" key="1">
    <citation type="submission" date="2020-01" db="EMBL/GenBank/DDBJ databases">
        <authorList>
            <person name="Mishra B."/>
        </authorList>
    </citation>
    <scope>NUCLEOTIDE SEQUENCE [LARGE SCALE GENOMIC DNA]</scope>
</reference>
<dbReference type="AlphaFoldDB" id="A0A6D2KHK1"/>
<accession>A0A6D2KHK1</accession>
<feature type="domain" description="Arabidopsis retrotransposon Orf1 C-terminal" evidence="2">
    <location>
        <begin position="18"/>
        <end position="116"/>
    </location>
</feature>
<evidence type="ECO:0000313" key="4">
    <source>
        <dbReference type="Proteomes" id="UP000467841"/>
    </source>
</evidence>
<feature type="compositionally biased region" description="Basic and acidic residues" evidence="1">
    <location>
        <begin position="429"/>
        <end position="445"/>
    </location>
</feature>
<feature type="compositionally biased region" description="Low complexity" evidence="1">
    <location>
        <begin position="376"/>
        <end position="388"/>
    </location>
</feature>
<comment type="caution">
    <text evidence="3">The sequence shown here is derived from an EMBL/GenBank/DDBJ whole genome shotgun (WGS) entry which is preliminary data.</text>
</comment>
<feature type="region of interest" description="Disordered" evidence="1">
    <location>
        <begin position="374"/>
        <end position="501"/>
    </location>
</feature>
<feature type="domain" description="Arabidopsis retrotransposon Orf1 C-terminal" evidence="2">
    <location>
        <begin position="120"/>
        <end position="237"/>
    </location>
</feature>
<proteinExistence type="predicted"/>
<dbReference type="EMBL" id="CACVBM020001380">
    <property type="protein sequence ID" value="CAA7047665.1"/>
    <property type="molecule type" value="Genomic_DNA"/>
</dbReference>
<feature type="compositionally biased region" description="Acidic residues" evidence="1">
    <location>
        <begin position="13"/>
        <end position="25"/>
    </location>
</feature>
<evidence type="ECO:0000259" key="2">
    <source>
        <dbReference type="Pfam" id="PF03078"/>
    </source>
</evidence>
<feature type="compositionally biased region" description="Basic and acidic residues" evidence="1">
    <location>
        <begin position="392"/>
        <end position="409"/>
    </location>
</feature>
<dbReference type="InterPro" id="IPR004312">
    <property type="entry name" value="ATHILA_Orf1_C"/>
</dbReference>
<name>A0A6D2KHK1_9BRAS</name>
<dbReference type="Proteomes" id="UP000467841">
    <property type="component" value="Unassembled WGS sequence"/>
</dbReference>
<dbReference type="Pfam" id="PF03078">
    <property type="entry name" value="ATHILA"/>
    <property type="match status" value="2"/>
</dbReference>
<gene>
    <name evidence="3" type="ORF">MERR_LOCUS34900</name>
</gene>
<evidence type="ECO:0000256" key="1">
    <source>
        <dbReference type="SAM" id="MobiDB-lite"/>
    </source>
</evidence>